<dbReference type="SUPFAM" id="SSF55729">
    <property type="entry name" value="Acyl-CoA N-acyltransferases (Nat)"/>
    <property type="match status" value="1"/>
</dbReference>
<evidence type="ECO:0000259" key="1">
    <source>
        <dbReference type="PROSITE" id="PS51186"/>
    </source>
</evidence>
<comment type="caution">
    <text evidence="2">The sequence shown here is derived from an EMBL/GenBank/DDBJ whole genome shotgun (WGS) entry which is preliminary data.</text>
</comment>
<dbReference type="EMBL" id="JAFNJU010000005">
    <property type="protein sequence ID" value="MBO1265018.1"/>
    <property type="molecule type" value="Genomic_DNA"/>
</dbReference>
<gene>
    <name evidence="2" type="ORF">J3A84_08270</name>
</gene>
<feature type="domain" description="N-acetyltransferase" evidence="1">
    <location>
        <begin position="1"/>
        <end position="154"/>
    </location>
</feature>
<sequence>MEIRELSISEVEDALLLIKEVFLDTEAKECTPGGVGVFLDSLKGSDFIAMIREEQYILAGTFDEEDRLAGVLGARGGFLALLFVRVDHMGRGYGKRLYRFYEDRILSGEVTCSKISTNSSLGAVSFYEKMGFCITGEQKMIHGIPFVPMEKGFSHEDKFGIVKT</sequence>
<dbReference type="PANTHER" id="PTHR43451">
    <property type="entry name" value="ACETYLTRANSFERASE (GNAT) FAMILY PROTEIN"/>
    <property type="match status" value="1"/>
</dbReference>
<evidence type="ECO:0000313" key="3">
    <source>
        <dbReference type="Proteomes" id="UP000664218"/>
    </source>
</evidence>
<dbReference type="Proteomes" id="UP000664218">
    <property type="component" value="Unassembled WGS sequence"/>
</dbReference>
<proteinExistence type="predicted"/>
<name>A0A939KJC1_9CLOT</name>
<dbReference type="PANTHER" id="PTHR43451:SF1">
    <property type="entry name" value="ACETYLTRANSFERASE"/>
    <property type="match status" value="1"/>
</dbReference>
<reference evidence="2" key="1">
    <citation type="submission" date="2021-03" db="EMBL/GenBank/DDBJ databases">
        <title>Proteiniclasticum marinus sp. nov., isolated from tidal flat sediment.</title>
        <authorList>
            <person name="Namirimu T."/>
            <person name="Yang J.-A."/>
            <person name="Yang S.-H."/>
            <person name="Kim Y.-J."/>
            <person name="Kwon K.K."/>
        </authorList>
    </citation>
    <scope>NUCLEOTIDE SEQUENCE</scope>
    <source>
        <strain evidence="2">SCR006</strain>
    </source>
</reference>
<keyword evidence="3" id="KW-1185">Reference proteome</keyword>
<dbReference type="InterPro" id="IPR016181">
    <property type="entry name" value="Acyl_CoA_acyltransferase"/>
</dbReference>
<organism evidence="2 3">
    <name type="scientific">Proteiniclasticum aestuarii</name>
    <dbReference type="NCBI Taxonomy" id="2817862"/>
    <lineage>
        <taxon>Bacteria</taxon>
        <taxon>Bacillati</taxon>
        <taxon>Bacillota</taxon>
        <taxon>Clostridia</taxon>
        <taxon>Eubacteriales</taxon>
        <taxon>Clostridiaceae</taxon>
        <taxon>Proteiniclasticum</taxon>
    </lineage>
</organism>
<dbReference type="RefSeq" id="WP_207599537.1">
    <property type="nucleotide sequence ID" value="NZ_JAFNJU010000005.1"/>
</dbReference>
<dbReference type="AlphaFoldDB" id="A0A939KJC1"/>
<dbReference type="InterPro" id="IPR000182">
    <property type="entry name" value="GNAT_dom"/>
</dbReference>
<dbReference type="InterPro" id="IPR052564">
    <property type="entry name" value="N-acetyltrans/Recomb-assoc"/>
</dbReference>
<dbReference type="GO" id="GO:0016747">
    <property type="term" value="F:acyltransferase activity, transferring groups other than amino-acyl groups"/>
    <property type="evidence" value="ECO:0007669"/>
    <property type="project" value="InterPro"/>
</dbReference>
<protein>
    <submittedName>
        <fullName evidence="2">GNAT family N-acetyltransferase</fullName>
    </submittedName>
</protein>
<dbReference type="Pfam" id="PF13673">
    <property type="entry name" value="Acetyltransf_10"/>
    <property type="match status" value="1"/>
</dbReference>
<dbReference type="Gene3D" id="3.40.630.30">
    <property type="match status" value="1"/>
</dbReference>
<dbReference type="PROSITE" id="PS51186">
    <property type="entry name" value="GNAT"/>
    <property type="match status" value="1"/>
</dbReference>
<accession>A0A939KJC1</accession>
<evidence type="ECO:0000313" key="2">
    <source>
        <dbReference type="EMBL" id="MBO1265018.1"/>
    </source>
</evidence>